<proteinExistence type="predicted"/>
<keyword evidence="3" id="KW-0472">Membrane</keyword>
<dbReference type="InterPro" id="IPR007621">
    <property type="entry name" value="TPM_dom"/>
</dbReference>
<organism evidence="5">
    <name type="scientific">Nocardia globerula</name>
    <dbReference type="NCBI Taxonomy" id="1818"/>
    <lineage>
        <taxon>Bacteria</taxon>
        <taxon>Bacillati</taxon>
        <taxon>Actinomycetota</taxon>
        <taxon>Actinomycetes</taxon>
        <taxon>Mycobacteriales</taxon>
        <taxon>Nocardiaceae</taxon>
        <taxon>Nocardia</taxon>
    </lineage>
</organism>
<protein>
    <submittedName>
        <fullName evidence="5">TLP18.3/Psb32/MOLO-1 phosphatase superfamily protein</fullName>
    </submittedName>
</protein>
<dbReference type="Gene3D" id="3.10.310.50">
    <property type="match status" value="1"/>
</dbReference>
<evidence type="ECO:0000256" key="1">
    <source>
        <dbReference type="SAM" id="Coils"/>
    </source>
</evidence>
<name>A0A652YKC6_NOCGL</name>
<dbReference type="EMBL" id="VNIQ01000008">
    <property type="protein sequence ID" value="TYQ01356.1"/>
    <property type="molecule type" value="Genomic_DNA"/>
</dbReference>
<evidence type="ECO:0000313" key="5">
    <source>
        <dbReference type="EMBL" id="TYQ01356.1"/>
    </source>
</evidence>
<keyword evidence="3" id="KW-0812">Transmembrane</keyword>
<feature type="compositionally biased region" description="Gly residues" evidence="2">
    <location>
        <begin position="665"/>
        <end position="693"/>
    </location>
</feature>
<gene>
    <name evidence="5" type="ORF">FNL38_108212</name>
</gene>
<sequence>MAFAAHIEQSSPADHDRAFVRPIRRWGSASAVAAIFAILALIFSPATASADPPLVLPNQITDTSGVLNDGQKEDIQAALDQLSEDHQIDLWVAFVPDFNEMGGQAWADQTATKSTLSGTDVLLAVATTEGAYYLDVPPGLTNITQSDIDSIKSDATEPALADGDWAGAAIATAGALGDANAKSGGMSVSTLLIGGGAVIVGTGGVVLYSRKRKSDRDKASLEAAKNIAPDDIAALNALPLPTLDERAQAILVETDNAIASSQEELELARSEFGDAAVAPFAQAFDKAKATLAGAFGIRQKLDDAIPESPEQRRQMLIDIISSCGRADQELDARVDEFDTMRDLLINAPARLDALTQTVVAVSVRLPESEKILNELKNQFPAPTLAPVAGNVTMAGERLTLAEQSIEQGRDAVALPAGKQGAAVTAIRTAEAALDQARKLLDAVDHAADDIRNAIATLPAAMDDVQQGITAADAYLAQGGDRLAAAKAGAQAALAHAQTSKDSDPLGAFNQIVAADAQLDALLAEAQEQKQQLERAQQRLAQDILAAQAQVTAAGDFLNTRRGVIGADARTRYAEAQRHLQAAQQLQGTDPSTALQHAQAATTLATHALRAAQSDVSTWEANQRPRGGSGGGGNAAGAILGGILINSVLRGGGGGPRSYGGPSSSGRGGGFGGGGFGGGGGGRGSRGGGGGGRF</sequence>
<keyword evidence="3" id="KW-1133">Transmembrane helix</keyword>
<keyword evidence="1" id="KW-0175">Coiled coil</keyword>
<feature type="transmembrane region" description="Helical" evidence="3">
    <location>
        <begin position="186"/>
        <end position="208"/>
    </location>
</feature>
<evidence type="ECO:0000259" key="4">
    <source>
        <dbReference type="Pfam" id="PF04536"/>
    </source>
</evidence>
<evidence type="ECO:0000256" key="3">
    <source>
        <dbReference type="SAM" id="Phobius"/>
    </source>
</evidence>
<dbReference type="Pfam" id="PF04536">
    <property type="entry name" value="TPM_phosphatase"/>
    <property type="match status" value="1"/>
</dbReference>
<reference evidence="5" key="1">
    <citation type="submission" date="2019-07" db="EMBL/GenBank/DDBJ databases">
        <title>Genomic Encyclopedia of Type Strains, Phase IV (KMG-IV): sequencing the most valuable type-strain genomes for metagenomic binning, comparative biology and taxonomic classification.</title>
        <authorList>
            <person name="Goeker M."/>
        </authorList>
    </citation>
    <scope>NUCLEOTIDE SEQUENCE</scope>
    <source>
        <strain evidence="5">DSM 44596</strain>
    </source>
</reference>
<dbReference type="AlphaFoldDB" id="A0A652YKC6"/>
<evidence type="ECO:0000256" key="2">
    <source>
        <dbReference type="SAM" id="MobiDB-lite"/>
    </source>
</evidence>
<feature type="transmembrane region" description="Helical" evidence="3">
    <location>
        <begin position="26"/>
        <end position="48"/>
    </location>
</feature>
<accession>A0A652YKC6</accession>
<feature type="coiled-coil region" evidence="1">
    <location>
        <begin position="511"/>
        <end position="549"/>
    </location>
</feature>
<feature type="region of interest" description="Disordered" evidence="2">
    <location>
        <begin position="653"/>
        <end position="693"/>
    </location>
</feature>
<comment type="caution">
    <text evidence="5">The sequence shown here is derived from an EMBL/GenBank/DDBJ whole genome shotgun (WGS) entry which is preliminary data.</text>
</comment>
<feature type="domain" description="TPM" evidence="4">
    <location>
        <begin position="60"/>
        <end position="178"/>
    </location>
</feature>